<organism evidence="1 2">
    <name type="scientific">Camellia lanceoleosa</name>
    <dbReference type="NCBI Taxonomy" id="1840588"/>
    <lineage>
        <taxon>Eukaryota</taxon>
        <taxon>Viridiplantae</taxon>
        <taxon>Streptophyta</taxon>
        <taxon>Embryophyta</taxon>
        <taxon>Tracheophyta</taxon>
        <taxon>Spermatophyta</taxon>
        <taxon>Magnoliopsida</taxon>
        <taxon>eudicotyledons</taxon>
        <taxon>Gunneridae</taxon>
        <taxon>Pentapetalae</taxon>
        <taxon>asterids</taxon>
        <taxon>Ericales</taxon>
        <taxon>Theaceae</taxon>
        <taxon>Camellia</taxon>
    </lineage>
</organism>
<dbReference type="Proteomes" id="UP001060215">
    <property type="component" value="Chromosome 5"/>
</dbReference>
<dbReference type="EMBL" id="CM045762">
    <property type="protein sequence ID" value="KAI8012584.1"/>
    <property type="molecule type" value="Genomic_DNA"/>
</dbReference>
<gene>
    <name evidence="1" type="ORF">LOK49_LG06G01167</name>
</gene>
<reference evidence="1 2" key="1">
    <citation type="journal article" date="2022" name="Plant J.">
        <title>Chromosome-level genome of Camellia lanceoleosa provides a valuable resource for understanding genome evolution and self-incompatibility.</title>
        <authorList>
            <person name="Gong W."/>
            <person name="Xiao S."/>
            <person name="Wang L."/>
            <person name="Liao Z."/>
            <person name="Chang Y."/>
            <person name="Mo W."/>
            <person name="Hu G."/>
            <person name="Li W."/>
            <person name="Zhao G."/>
            <person name="Zhu H."/>
            <person name="Hu X."/>
            <person name="Ji K."/>
            <person name="Xiang X."/>
            <person name="Song Q."/>
            <person name="Yuan D."/>
            <person name="Jin S."/>
            <person name="Zhang L."/>
        </authorList>
    </citation>
    <scope>NUCLEOTIDE SEQUENCE [LARGE SCALE GENOMIC DNA]</scope>
    <source>
        <strain evidence="1">SQ_2022a</strain>
    </source>
</reference>
<evidence type="ECO:0000313" key="1">
    <source>
        <dbReference type="EMBL" id="KAI8012584.1"/>
    </source>
</evidence>
<comment type="caution">
    <text evidence="1">The sequence shown here is derived from an EMBL/GenBank/DDBJ whole genome shotgun (WGS) entry which is preliminary data.</text>
</comment>
<keyword evidence="2" id="KW-1185">Reference proteome</keyword>
<proteinExistence type="predicted"/>
<name>A0ACC0HGQ6_9ERIC</name>
<evidence type="ECO:0000313" key="2">
    <source>
        <dbReference type="Proteomes" id="UP001060215"/>
    </source>
</evidence>
<accession>A0ACC0HGQ6</accession>
<protein>
    <submittedName>
        <fullName evidence="1">F-box protein CPR1</fullName>
    </submittedName>
</protein>
<sequence>MSDNLPQEVVFDILARLPVKSLLQMRCVCKSWNSLINSPNFITSHTNQTLANNNNELVLLRHHTDGKDQFTVHCNNNTFNECTTFDCPFTNWTKYYFRVVGSCDGLVCLSSHDQTAILWNPSIKRCLNLPTPRITYKSHGSYTFFLGFGFDPLTNDFKVVRLVYFHTNFGYRLPAEVDVYMLSIGTWRTVNTVAPSYSLMYCVSHAFVNRACHWIGFEAMTKEIMRYLILSFNISTEVFREIKLPDCVANVFRLIASVAVYEESICLFHYDRDWGYPSKNCDIWVMKEWCGRVLD</sequence>